<feature type="binding site" evidence="6">
    <location>
        <position position="144"/>
    </location>
    <ligand>
        <name>(6S)-NADPHX</name>
        <dbReference type="ChEBI" id="CHEBI:64076"/>
    </ligand>
</feature>
<keyword evidence="3 6" id="KW-0521">NADP</keyword>
<comment type="catalytic activity">
    <reaction evidence="6">
        <text>(6S)-NADPHX + ADP = AMP + phosphate + NADPH + H(+)</text>
        <dbReference type="Rhea" id="RHEA:32235"/>
        <dbReference type="ChEBI" id="CHEBI:15378"/>
        <dbReference type="ChEBI" id="CHEBI:43474"/>
        <dbReference type="ChEBI" id="CHEBI:57783"/>
        <dbReference type="ChEBI" id="CHEBI:64076"/>
        <dbReference type="ChEBI" id="CHEBI:456215"/>
        <dbReference type="ChEBI" id="CHEBI:456216"/>
        <dbReference type="EC" id="4.2.1.136"/>
    </reaction>
</comment>
<evidence type="ECO:0000256" key="1">
    <source>
        <dbReference type="ARBA" id="ARBA00022741"/>
    </source>
</evidence>
<evidence type="ECO:0000313" key="8">
    <source>
        <dbReference type="EMBL" id="MBB2965529.1"/>
    </source>
</evidence>
<dbReference type="GO" id="GO:0052855">
    <property type="term" value="F:ADP-dependent NAD(P)H-hydrate dehydratase activity"/>
    <property type="evidence" value="ECO:0007669"/>
    <property type="project" value="UniProtKB-UniRule"/>
</dbReference>
<sequence length="297" mass="30257">MNDAQKDRVREWGEADAAEWIAVPGEASDKYSRGVLGVVTGSDRYPGAAVLGVEAAARTGVGMIRYLGAPRPAEEVLRRRPEAVSAGGRVQGWLIGSGMDASARPSDDLLRLKAALADGTPLVVDAGALDLVRSAVGPVVVTPHYRELAGMLAAQADDDSDAVTAAEIAADPAAWAARAARSLGVTVLLKGHTTHIAVPSGGRFTVTAGPAWLATAGSGDVLGGILGALVATHADEIAARGHEALAALAATAAWVHGRAGERASDGAPIVALDIAEAVPHVVRDLLRERGRAPRGAV</sequence>
<dbReference type="InterPro" id="IPR000631">
    <property type="entry name" value="CARKD"/>
</dbReference>
<feature type="binding site" evidence="6">
    <location>
        <position position="220"/>
    </location>
    <ligand>
        <name>(6S)-NADPHX</name>
        <dbReference type="ChEBI" id="CHEBI:64076"/>
    </ligand>
</feature>
<dbReference type="HAMAP" id="MF_01965">
    <property type="entry name" value="NADHX_dehydratase"/>
    <property type="match status" value="1"/>
</dbReference>
<feature type="binding site" evidence="6">
    <location>
        <begin position="190"/>
        <end position="194"/>
    </location>
    <ligand>
        <name>AMP</name>
        <dbReference type="ChEBI" id="CHEBI:456215"/>
    </ligand>
</feature>
<evidence type="ECO:0000256" key="5">
    <source>
        <dbReference type="ARBA" id="ARBA00023239"/>
    </source>
</evidence>
<dbReference type="EMBL" id="JACHVP010000001">
    <property type="protein sequence ID" value="MBB2965529.1"/>
    <property type="molecule type" value="Genomic_DNA"/>
</dbReference>
<dbReference type="CDD" id="cd01171">
    <property type="entry name" value="YXKO-related"/>
    <property type="match status" value="1"/>
</dbReference>
<comment type="subunit">
    <text evidence="6">Homotetramer.</text>
</comment>
<comment type="similarity">
    <text evidence="6">Belongs to the NnrD/CARKD family.</text>
</comment>
<keyword evidence="8" id="KW-0808">Transferase</keyword>
<dbReference type="GO" id="GO:0110051">
    <property type="term" value="P:metabolite repair"/>
    <property type="evidence" value="ECO:0007669"/>
    <property type="project" value="TreeGrafter"/>
</dbReference>
<dbReference type="Gene3D" id="3.40.1190.20">
    <property type="match status" value="1"/>
</dbReference>
<evidence type="ECO:0000256" key="6">
    <source>
        <dbReference type="HAMAP-Rule" id="MF_01965"/>
    </source>
</evidence>
<feature type="binding site" evidence="6">
    <location>
        <position position="98"/>
    </location>
    <ligand>
        <name>(6S)-NADPHX</name>
        <dbReference type="ChEBI" id="CHEBI:64076"/>
    </ligand>
</feature>
<keyword evidence="2 6" id="KW-0067">ATP-binding</keyword>
<keyword evidence="8" id="KW-0418">Kinase</keyword>
<organism evidence="8 9">
    <name type="scientific">Leifsonia aquatica</name>
    <name type="common">Corynebacterium aquaticum</name>
    <dbReference type="NCBI Taxonomy" id="144185"/>
    <lineage>
        <taxon>Bacteria</taxon>
        <taxon>Bacillati</taxon>
        <taxon>Actinomycetota</taxon>
        <taxon>Actinomycetes</taxon>
        <taxon>Micrococcales</taxon>
        <taxon>Microbacteriaceae</taxon>
        <taxon>Leifsonia</taxon>
    </lineage>
</organism>
<dbReference type="SUPFAM" id="SSF53613">
    <property type="entry name" value="Ribokinase-like"/>
    <property type="match status" value="1"/>
</dbReference>
<evidence type="ECO:0000256" key="4">
    <source>
        <dbReference type="ARBA" id="ARBA00023027"/>
    </source>
</evidence>
<evidence type="ECO:0000256" key="2">
    <source>
        <dbReference type="ARBA" id="ARBA00022840"/>
    </source>
</evidence>
<name>A0A7W4YID0_LEIAQ</name>
<accession>A0A7W4YID0</accession>
<dbReference type="Proteomes" id="UP000538196">
    <property type="component" value="Unassembled WGS sequence"/>
</dbReference>
<evidence type="ECO:0000259" key="7">
    <source>
        <dbReference type="PROSITE" id="PS51383"/>
    </source>
</evidence>
<feature type="binding site" evidence="6">
    <location>
        <position position="219"/>
    </location>
    <ligand>
        <name>AMP</name>
        <dbReference type="ChEBI" id="CHEBI:456215"/>
    </ligand>
</feature>
<protein>
    <recommendedName>
        <fullName evidence="6">ADP-dependent (S)-NAD(P)H-hydrate dehydratase</fullName>
        <ecNumber evidence="6">4.2.1.136</ecNumber>
    </recommendedName>
    <alternativeName>
        <fullName evidence="6">ADP-dependent NAD(P)HX dehydratase</fullName>
    </alternativeName>
</protein>
<keyword evidence="1 6" id="KW-0547">Nucleotide-binding</keyword>
<comment type="function">
    <text evidence="6">Catalyzes the dehydration of the S-form of NAD(P)HX at the expense of ADP, which is converted to AMP. Together with NAD(P)HX epimerase, which catalyzes the epimerization of the S- and R-forms, the enzyme allows the repair of both epimers of NAD(P)HX, a damaged form of NAD(P)H that is a result of enzymatic or heat-dependent hydration.</text>
</comment>
<dbReference type="Pfam" id="PF01256">
    <property type="entry name" value="Carb_kinase"/>
    <property type="match status" value="1"/>
</dbReference>
<keyword evidence="5 6" id="KW-0456">Lyase</keyword>
<keyword evidence="4 6" id="KW-0520">NAD</keyword>
<dbReference type="GO" id="GO:0005524">
    <property type="term" value="F:ATP binding"/>
    <property type="evidence" value="ECO:0007669"/>
    <property type="project" value="UniProtKB-KW"/>
</dbReference>
<dbReference type="GO" id="GO:0046496">
    <property type="term" value="P:nicotinamide nucleotide metabolic process"/>
    <property type="evidence" value="ECO:0007669"/>
    <property type="project" value="UniProtKB-UniRule"/>
</dbReference>
<dbReference type="PANTHER" id="PTHR12592">
    <property type="entry name" value="ATP-DEPENDENT (S)-NAD(P)H-HYDRATE DEHYDRATASE FAMILY MEMBER"/>
    <property type="match status" value="1"/>
</dbReference>
<evidence type="ECO:0000313" key="9">
    <source>
        <dbReference type="Proteomes" id="UP000538196"/>
    </source>
</evidence>
<comment type="catalytic activity">
    <reaction evidence="6">
        <text>(6S)-NADHX + ADP = AMP + phosphate + NADH + H(+)</text>
        <dbReference type="Rhea" id="RHEA:32223"/>
        <dbReference type="ChEBI" id="CHEBI:15378"/>
        <dbReference type="ChEBI" id="CHEBI:43474"/>
        <dbReference type="ChEBI" id="CHEBI:57945"/>
        <dbReference type="ChEBI" id="CHEBI:64074"/>
        <dbReference type="ChEBI" id="CHEBI:456215"/>
        <dbReference type="ChEBI" id="CHEBI:456216"/>
        <dbReference type="EC" id="4.2.1.136"/>
    </reaction>
</comment>
<gene>
    <name evidence="6" type="primary">nnrD</name>
    <name evidence="8" type="ORF">FHX33_000261</name>
</gene>
<evidence type="ECO:0000256" key="3">
    <source>
        <dbReference type="ARBA" id="ARBA00022857"/>
    </source>
</evidence>
<comment type="caution">
    <text evidence="8">The sequence shown here is derived from an EMBL/GenBank/DDBJ whole genome shotgun (WGS) entry which is preliminary data.</text>
</comment>
<dbReference type="GO" id="GO:0016301">
    <property type="term" value="F:kinase activity"/>
    <property type="evidence" value="ECO:0007669"/>
    <property type="project" value="UniProtKB-KW"/>
</dbReference>
<proteinExistence type="inferred from homology"/>
<dbReference type="GO" id="GO:0052856">
    <property type="term" value="F:NAD(P)HX epimerase activity"/>
    <property type="evidence" value="ECO:0007669"/>
    <property type="project" value="TreeGrafter"/>
</dbReference>
<reference evidence="8 9" key="1">
    <citation type="submission" date="2020-08" db="EMBL/GenBank/DDBJ databases">
        <title>Sequencing the genomes of 1000 actinobacteria strains.</title>
        <authorList>
            <person name="Klenk H.-P."/>
        </authorList>
    </citation>
    <scope>NUCLEOTIDE SEQUENCE [LARGE SCALE GENOMIC DNA]</scope>
    <source>
        <strain evidence="8 9">DSM 20146</strain>
    </source>
</reference>
<dbReference type="AlphaFoldDB" id="A0A7W4YID0"/>
<feature type="binding site" evidence="6">
    <location>
        <position position="48"/>
    </location>
    <ligand>
        <name>(6S)-NADPHX</name>
        <dbReference type="ChEBI" id="CHEBI:64076"/>
    </ligand>
</feature>
<dbReference type="RefSeq" id="WP_183428073.1">
    <property type="nucleotide sequence ID" value="NZ_JACHVP010000001.1"/>
</dbReference>
<dbReference type="PROSITE" id="PS51383">
    <property type="entry name" value="YJEF_C_3"/>
    <property type="match status" value="1"/>
</dbReference>
<feature type="domain" description="YjeF C-terminal" evidence="7">
    <location>
        <begin position="13"/>
        <end position="285"/>
    </location>
</feature>
<dbReference type="EC" id="4.2.1.136" evidence="6"/>
<dbReference type="InterPro" id="IPR029056">
    <property type="entry name" value="Ribokinase-like"/>
</dbReference>
<keyword evidence="9" id="KW-1185">Reference proteome</keyword>
<comment type="cofactor">
    <cofactor evidence="6">
        <name>Mg(2+)</name>
        <dbReference type="ChEBI" id="CHEBI:18420"/>
    </cofactor>
</comment>
<dbReference type="PANTHER" id="PTHR12592:SF0">
    <property type="entry name" value="ATP-DEPENDENT (S)-NAD(P)H-HYDRATE DEHYDRATASE"/>
    <property type="match status" value="1"/>
</dbReference>